<evidence type="ECO:0008006" key="8">
    <source>
        <dbReference type="Google" id="ProtNLM"/>
    </source>
</evidence>
<proteinExistence type="inferred from homology"/>
<dbReference type="Pfam" id="PF25869">
    <property type="entry name" value="3HB_CusB"/>
    <property type="match status" value="1"/>
</dbReference>
<accession>A0A1F4Q511</accession>
<evidence type="ECO:0000313" key="6">
    <source>
        <dbReference type="EMBL" id="OGB91014.1"/>
    </source>
</evidence>
<dbReference type="Pfam" id="PF25975">
    <property type="entry name" value="CzcB_C"/>
    <property type="match status" value="1"/>
</dbReference>
<feature type="domain" description="CzcB-like C-terminal circularly permuted SH3-like" evidence="5">
    <location>
        <begin position="238"/>
        <end position="297"/>
    </location>
</feature>
<dbReference type="Pfam" id="PF25954">
    <property type="entry name" value="Beta-barrel_RND_2"/>
    <property type="match status" value="1"/>
</dbReference>
<dbReference type="FunFam" id="2.40.30.170:FF:000010">
    <property type="entry name" value="Efflux RND transporter periplasmic adaptor subunit"/>
    <property type="match status" value="1"/>
</dbReference>
<evidence type="ECO:0000259" key="5">
    <source>
        <dbReference type="Pfam" id="PF25975"/>
    </source>
</evidence>
<evidence type="ECO:0000313" key="7">
    <source>
        <dbReference type="Proteomes" id="UP000178724"/>
    </source>
</evidence>
<comment type="similarity">
    <text evidence="1">Belongs to the membrane fusion protein (MFP) (TC 8.A.1) family.</text>
</comment>
<protein>
    <recommendedName>
        <fullName evidence="8">RND efflux pump membrane fusion protein barrel-sandwich domain-containing protein</fullName>
    </recommendedName>
</protein>
<dbReference type="NCBIfam" id="TIGR01730">
    <property type="entry name" value="RND_mfp"/>
    <property type="match status" value="1"/>
</dbReference>
<evidence type="ECO:0000256" key="1">
    <source>
        <dbReference type="ARBA" id="ARBA00009477"/>
    </source>
</evidence>
<dbReference type="Gene3D" id="2.40.420.20">
    <property type="match status" value="1"/>
</dbReference>
<sequence>MVTGCAPSKKAEEKKVLFYRNPMNPAITSPVFMKDSMGMDYIPVYEKETTTAKEEGASAVVISPEKQQMIGVKTMPVKVMNLTKVVRASGKIAYDPDLYNAQNEYLQSVAAGSDELIESARSRLRLLGMSEEQIAALEKSQQPETNLYLPGEGEAVWAYISVYEYEIALIKAGDAVEIEAVAYPGEKFTGRIASLYPVLDPATRTNQVRVVVPNPDNKLKPGMFANASIKVALGAKLAAPESAILDTGLRKIVYLVKADNVFESREVNLGQRAGDYYEVLSGLKAGDVVVTSGNFLVDSESKLKAPSQGN</sequence>
<dbReference type="Gene3D" id="6.10.140.730">
    <property type="match status" value="1"/>
</dbReference>
<dbReference type="InterPro" id="IPR051909">
    <property type="entry name" value="MFP_Cation_Efflux"/>
</dbReference>
<feature type="domain" description="CusB-like beta-barrel" evidence="4">
    <location>
        <begin position="156"/>
        <end position="230"/>
    </location>
</feature>
<comment type="caution">
    <text evidence="6">The sequence shown here is derived from an EMBL/GenBank/DDBJ whole genome shotgun (WGS) entry which is preliminary data.</text>
</comment>
<dbReference type="InterPro" id="IPR058792">
    <property type="entry name" value="Beta-barrel_RND_2"/>
</dbReference>
<reference evidence="6 7" key="1">
    <citation type="journal article" date="2016" name="Nat. Commun.">
        <title>Thousands of microbial genomes shed light on interconnected biogeochemical processes in an aquifer system.</title>
        <authorList>
            <person name="Anantharaman K."/>
            <person name="Brown C.T."/>
            <person name="Hug L.A."/>
            <person name="Sharon I."/>
            <person name="Castelle C.J."/>
            <person name="Probst A.J."/>
            <person name="Thomas B.C."/>
            <person name="Singh A."/>
            <person name="Wilkins M.J."/>
            <person name="Karaoz U."/>
            <person name="Brodie E.L."/>
            <person name="Williams K.H."/>
            <person name="Hubbard S.S."/>
            <person name="Banfield J.F."/>
        </authorList>
    </citation>
    <scope>NUCLEOTIDE SEQUENCE [LARGE SCALE GENOMIC DNA]</scope>
</reference>
<dbReference type="AlphaFoldDB" id="A0A1F4Q511"/>
<dbReference type="InterPro" id="IPR006143">
    <property type="entry name" value="RND_pump_MFP"/>
</dbReference>
<dbReference type="Proteomes" id="UP000178724">
    <property type="component" value="Unassembled WGS sequence"/>
</dbReference>
<dbReference type="InterPro" id="IPR058649">
    <property type="entry name" value="CzcB_C"/>
</dbReference>
<keyword evidence="2" id="KW-0813">Transport</keyword>
<dbReference type="PANTHER" id="PTHR30097:SF15">
    <property type="entry name" value="CATION EFFLUX SYSTEM PROTEIN CUSB"/>
    <property type="match status" value="1"/>
</dbReference>
<dbReference type="GO" id="GO:0022857">
    <property type="term" value="F:transmembrane transporter activity"/>
    <property type="evidence" value="ECO:0007669"/>
    <property type="project" value="InterPro"/>
</dbReference>
<feature type="domain" description="CusB-like three alpha-helical bundle" evidence="3">
    <location>
        <begin position="97"/>
        <end position="144"/>
    </location>
</feature>
<dbReference type="SUPFAM" id="SSF111369">
    <property type="entry name" value="HlyD-like secretion proteins"/>
    <property type="match status" value="1"/>
</dbReference>
<dbReference type="Gene3D" id="2.40.30.170">
    <property type="match status" value="1"/>
</dbReference>
<dbReference type="EMBL" id="METM01000001">
    <property type="protein sequence ID" value="OGB91014.1"/>
    <property type="molecule type" value="Genomic_DNA"/>
</dbReference>
<evidence type="ECO:0000259" key="4">
    <source>
        <dbReference type="Pfam" id="PF25954"/>
    </source>
</evidence>
<dbReference type="InterPro" id="IPR058791">
    <property type="entry name" value="3HB_CusB"/>
</dbReference>
<name>A0A1F4Q511_UNCSA</name>
<evidence type="ECO:0000256" key="2">
    <source>
        <dbReference type="ARBA" id="ARBA00022448"/>
    </source>
</evidence>
<organism evidence="6 7">
    <name type="scientific">candidate division WOR-1 bacterium RIFCSPHIGHO2_01_FULL_53_15</name>
    <dbReference type="NCBI Taxonomy" id="1802564"/>
    <lineage>
        <taxon>Bacteria</taxon>
        <taxon>Bacillati</taxon>
        <taxon>Saganbacteria</taxon>
    </lineage>
</organism>
<dbReference type="GO" id="GO:0016020">
    <property type="term" value="C:membrane"/>
    <property type="evidence" value="ECO:0007669"/>
    <property type="project" value="InterPro"/>
</dbReference>
<evidence type="ECO:0000259" key="3">
    <source>
        <dbReference type="Pfam" id="PF25869"/>
    </source>
</evidence>
<gene>
    <name evidence="6" type="ORF">A2625_06875</name>
</gene>
<dbReference type="PANTHER" id="PTHR30097">
    <property type="entry name" value="CATION EFFLUX SYSTEM PROTEIN CUSB"/>
    <property type="match status" value="1"/>
</dbReference>